<keyword evidence="3 7" id="KW-0129">CBS domain</keyword>
<feature type="site" description="Catalytically relevant" evidence="6">
    <location>
        <position position="184"/>
    </location>
</feature>
<feature type="binding site" evidence="5">
    <location>
        <position position="73"/>
    </location>
    <ligand>
        <name>Zn(2+)</name>
        <dbReference type="ChEBI" id="CHEBI:29105"/>
    </ligand>
</feature>
<dbReference type="GO" id="GO:1901135">
    <property type="term" value="P:carbohydrate derivative metabolic process"/>
    <property type="evidence" value="ECO:0007669"/>
    <property type="project" value="InterPro"/>
</dbReference>
<dbReference type="InterPro" id="IPR000644">
    <property type="entry name" value="CBS_dom"/>
</dbReference>
<dbReference type="InterPro" id="IPR046342">
    <property type="entry name" value="CBS_dom_sf"/>
</dbReference>
<evidence type="ECO:0000256" key="5">
    <source>
        <dbReference type="PIRSR" id="PIRSR004692-2"/>
    </source>
</evidence>
<dbReference type="PROSITE" id="PS51371">
    <property type="entry name" value="CBS"/>
    <property type="match status" value="2"/>
</dbReference>
<dbReference type="GO" id="GO:0005975">
    <property type="term" value="P:carbohydrate metabolic process"/>
    <property type="evidence" value="ECO:0007669"/>
    <property type="project" value="InterPro"/>
</dbReference>
<evidence type="ECO:0000256" key="1">
    <source>
        <dbReference type="ARBA" id="ARBA00008165"/>
    </source>
</evidence>
<dbReference type="FunFam" id="3.40.50.10490:FF:000011">
    <property type="entry name" value="Arabinose 5-phosphate isomerase"/>
    <property type="match status" value="1"/>
</dbReference>
<evidence type="ECO:0000259" key="8">
    <source>
        <dbReference type="PROSITE" id="PS51371"/>
    </source>
</evidence>
<evidence type="ECO:0000313" key="10">
    <source>
        <dbReference type="EMBL" id="MBI3126619.1"/>
    </source>
</evidence>
<reference evidence="10" key="1">
    <citation type="submission" date="2020-07" db="EMBL/GenBank/DDBJ databases">
        <title>Huge and variable diversity of episymbiotic CPR bacteria and DPANN archaea in groundwater ecosystems.</title>
        <authorList>
            <person name="He C.Y."/>
            <person name="Keren R."/>
            <person name="Whittaker M."/>
            <person name="Farag I.F."/>
            <person name="Doudna J."/>
            <person name="Cate J.H.D."/>
            <person name="Banfield J.F."/>
        </authorList>
    </citation>
    <scope>NUCLEOTIDE SEQUENCE</scope>
    <source>
        <strain evidence="10">NC_groundwater_763_Ag_S-0.2um_68_21</strain>
    </source>
</reference>
<dbReference type="Pfam" id="PF01380">
    <property type="entry name" value="SIS"/>
    <property type="match status" value="1"/>
</dbReference>
<dbReference type="GO" id="GO:0097367">
    <property type="term" value="F:carbohydrate derivative binding"/>
    <property type="evidence" value="ECO:0007669"/>
    <property type="project" value="InterPro"/>
</dbReference>
<dbReference type="InterPro" id="IPR001347">
    <property type="entry name" value="SIS_dom"/>
</dbReference>
<dbReference type="NCBIfam" id="TIGR00393">
    <property type="entry name" value="kpsF"/>
    <property type="match status" value="1"/>
</dbReference>
<dbReference type="CDD" id="cd04604">
    <property type="entry name" value="CBS_pair_SIS_assoc"/>
    <property type="match status" value="1"/>
</dbReference>
<dbReference type="InterPro" id="IPR035474">
    <property type="entry name" value="SIS_Kpsf"/>
</dbReference>
<dbReference type="AlphaFoldDB" id="A0A932HZP4"/>
<name>A0A932HZP4_UNCTE</name>
<keyword evidence="5" id="KW-0862">Zinc</keyword>
<comment type="caution">
    <text evidence="10">The sequence shown here is derived from an EMBL/GenBank/DDBJ whole genome shotgun (WGS) entry which is preliminary data.</text>
</comment>
<dbReference type="SUPFAM" id="SSF53697">
    <property type="entry name" value="SIS domain"/>
    <property type="match status" value="1"/>
</dbReference>
<dbReference type="PANTHER" id="PTHR42745:SF1">
    <property type="entry name" value="ARABINOSE 5-PHOSPHATE ISOMERASE KDSD"/>
    <property type="match status" value="1"/>
</dbReference>
<evidence type="ECO:0000256" key="6">
    <source>
        <dbReference type="PIRSR" id="PIRSR004692-3"/>
    </source>
</evidence>
<comment type="similarity">
    <text evidence="1 4">Belongs to the SIS family. GutQ/KpsF subfamily.</text>
</comment>
<gene>
    <name evidence="10" type="ORF">HYZ11_03340</name>
</gene>
<dbReference type="InterPro" id="IPR050986">
    <property type="entry name" value="GutQ/KpsF_isomerases"/>
</dbReference>
<keyword evidence="2" id="KW-0677">Repeat</keyword>
<keyword evidence="10" id="KW-0413">Isomerase</keyword>
<dbReference type="PANTHER" id="PTHR42745">
    <property type="match status" value="1"/>
</dbReference>
<evidence type="ECO:0000256" key="3">
    <source>
        <dbReference type="ARBA" id="ARBA00023122"/>
    </source>
</evidence>
<feature type="site" description="Catalytically relevant" evidence="6">
    <location>
        <position position="143"/>
    </location>
</feature>
<dbReference type="EMBL" id="JACPUR010000006">
    <property type="protein sequence ID" value="MBI3126619.1"/>
    <property type="molecule type" value="Genomic_DNA"/>
</dbReference>
<dbReference type="Gene3D" id="3.10.580.10">
    <property type="entry name" value="CBS-domain"/>
    <property type="match status" value="1"/>
</dbReference>
<dbReference type="CDD" id="cd05014">
    <property type="entry name" value="SIS_Kpsf"/>
    <property type="match status" value="1"/>
</dbReference>
<feature type="domain" description="CBS" evidence="8">
    <location>
        <begin position="266"/>
        <end position="318"/>
    </location>
</feature>
<accession>A0A932HZP4</accession>
<dbReference type="PROSITE" id="PS51464">
    <property type="entry name" value="SIS"/>
    <property type="match status" value="1"/>
</dbReference>
<feature type="domain" description="CBS" evidence="8">
    <location>
        <begin position="200"/>
        <end position="259"/>
    </location>
</feature>
<sequence>MSPVERGVQALRIEAEALARLPERLGEDFARAVELIHGCKGRVVVTGMGKSGLIGQKISATLASTGTPSFFLHAAEAVHGNLGMVTDEDVILALSYSGETEELIRLLPVFARFGTPVVAITGGRGSTLWREAEAVLDVFVEEEACPINLTPTASSTATLAMGDALAMAVLEARGFRPEQFARFHPGGTLGKRLLRVEELMSKGAEVPRVRDTDPAGAVVREMSAKRLGMACVVDAAGRLAGVVTDGDLRRALERGNGQLPPDARGMMSGSPKTIAGSELASAALRLMEDSAITSVVVAKDGEIEGVIHLHHLLRSGVA</sequence>
<dbReference type="PIRSF" id="PIRSF004692">
    <property type="entry name" value="KdsD_KpsF"/>
    <property type="match status" value="1"/>
</dbReference>
<protein>
    <submittedName>
        <fullName evidence="10">KpsF/GutQ family sugar-phosphate isomerase</fullName>
    </submittedName>
</protein>
<evidence type="ECO:0000256" key="7">
    <source>
        <dbReference type="PROSITE-ProRule" id="PRU00703"/>
    </source>
</evidence>
<dbReference type="InterPro" id="IPR004800">
    <property type="entry name" value="KdsD/KpsF-type"/>
</dbReference>
<dbReference type="GO" id="GO:0019146">
    <property type="term" value="F:arabinose-5-phosphate isomerase activity"/>
    <property type="evidence" value="ECO:0007669"/>
    <property type="project" value="UniProtKB-ARBA"/>
</dbReference>
<feature type="domain" description="SIS" evidence="9">
    <location>
        <begin position="32"/>
        <end position="175"/>
    </location>
</feature>
<dbReference type="Proteomes" id="UP000782312">
    <property type="component" value="Unassembled WGS sequence"/>
</dbReference>
<evidence type="ECO:0000256" key="2">
    <source>
        <dbReference type="ARBA" id="ARBA00022737"/>
    </source>
</evidence>
<dbReference type="Gene3D" id="3.40.50.10490">
    <property type="entry name" value="Glucose-6-phosphate isomerase like protein, domain 1"/>
    <property type="match status" value="1"/>
</dbReference>
<dbReference type="InterPro" id="IPR046348">
    <property type="entry name" value="SIS_dom_sf"/>
</dbReference>
<feature type="site" description="Catalytically relevant" evidence="6">
    <location>
        <position position="102"/>
    </location>
</feature>
<evidence type="ECO:0000256" key="4">
    <source>
        <dbReference type="PIRNR" id="PIRNR004692"/>
    </source>
</evidence>
<dbReference type="SMART" id="SM00116">
    <property type="entry name" value="CBS"/>
    <property type="match status" value="2"/>
</dbReference>
<feature type="site" description="Catalytically relevant" evidence="6">
    <location>
        <position position="50"/>
    </location>
</feature>
<evidence type="ECO:0000259" key="9">
    <source>
        <dbReference type="PROSITE" id="PS51464"/>
    </source>
</evidence>
<organism evidence="10 11">
    <name type="scientific">Tectimicrobiota bacterium</name>
    <dbReference type="NCBI Taxonomy" id="2528274"/>
    <lineage>
        <taxon>Bacteria</taxon>
        <taxon>Pseudomonadati</taxon>
        <taxon>Nitrospinota/Tectimicrobiota group</taxon>
        <taxon>Candidatus Tectimicrobiota</taxon>
    </lineage>
</organism>
<proteinExistence type="inferred from homology"/>
<keyword evidence="5" id="KW-0479">Metal-binding</keyword>
<dbReference type="GO" id="GO:0046872">
    <property type="term" value="F:metal ion binding"/>
    <property type="evidence" value="ECO:0007669"/>
    <property type="project" value="UniProtKB-KW"/>
</dbReference>
<dbReference type="Pfam" id="PF00571">
    <property type="entry name" value="CBS"/>
    <property type="match status" value="2"/>
</dbReference>
<evidence type="ECO:0000313" key="11">
    <source>
        <dbReference type="Proteomes" id="UP000782312"/>
    </source>
</evidence>